<accession>A0A9N9EY95</accession>
<comment type="caution">
    <text evidence="2">The sequence shown here is derived from an EMBL/GenBank/DDBJ whole genome shotgun (WGS) entry which is preliminary data.</text>
</comment>
<feature type="non-terminal residue" evidence="2">
    <location>
        <position position="168"/>
    </location>
</feature>
<keyword evidence="3" id="KW-1185">Reference proteome</keyword>
<organism evidence="2 3">
    <name type="scientific">Ambispora gerdemannii</name>
    <dbReference type="NCBI Taxonomy" id="144530"/>
    <lineage>
        <taxon>Eukaryota</taxon>
        <taxon>Fungi</taxon>
        <taxon>Fungi incertae sedis</taxon>
        <taxon>Mucoromycota</taxon>
        <taxon>Glomeromycotina</taxon>
        <taxon>Glomeromycetes</taxon>
        <taxon>Archaeosporales</taxon>
        <taxon>Ambisporaceae</taxon>
        <taxon>Ambispora</taxon>
    </lineage>
</organism>
<dbReference type="PANTHER" id="PTHR47718">
    <property type="entry name" value="OS01G0519700 PROTEIN"/>
    <property type="match status" value="1"/>
</dbReference>
<feature type="non-terminal residue" evidence="2">
    <location>
        <position position="1"/>
    </location>
</feature>
<feature type="domain" description="MULE transposase" evidence="1">
    <location>
        <begin position="86"/>
        <end position="138"/>
    </location>
</feature>
<dbReference type="AlphaFoldDB" id="A0A9N9EY95"/>
<proteinExistence type="predicted"/>
<gene>
    <name evidence="2" type="ORF">AGERDE_LOCUS13271</name>
</gene>
<dbReference type="Proteomes" id="UP000789831">
    <property type="component" value="Unassembled WGS sequence"/>
</dbReference>
<protein>
    <submittedName>
        <fullName evidence="2">11449_t:CDS:1</fullName>
    </submittedName>
</protein>
<evidence type="ECO:0000259" key="1">
    <source>
        <dbReference type="Pfam" id="PF10551"/>
    </source>
</evidence>
<dbReference type="OrthoDB" id="2417900at2759"/>
<dbReference type="InterPro" id="IPR018289">
    <property type="entry name" value="MULE_transposase_dom"/>
</dbReference>
<reference evidence="2" key="1">
    <citation type="submission" date="2021-06" db="EMBL/GenBank/DDBJ databases">
        <authorList>
            <person name="Kallberg Y."/>
            <person name="Tangrot J."/>
            <person name="Rosling A."/>
        </authorList>
    </citation>
    <scope>NUCLEOTIDE SEQUENCE</scope>
    <source>
        <strain evidence="2">MT106</strain>
    </source>
</reference>
<evidence type="ECO:0000313" key="3">
    <source>
        <dbReference type="Proteomes" id="UP000789831"/>
    </source>
</evidence>
<sequence length="168" mass="19857">LNSVSSKYIHKPDVYNAVSRQHQRKLQDLNEIEILFKTLQNDENIVGNVVTKATHNDERDQDGAFIQTIFWAYHSAISEFSIAKDVLLIDVTYKTNRFLMPLTAICSIDHFKSTYPLVFALVYSETYDFYYWIDQEIAGLWKRFPNAKTYMLETWMQHKENWLAPYTN</sequence>
<evidence type="ECO:0000313" key="2">
    <source>
        <dbReference type="EMBL" id="CAG8695923.1"/>
    </source>
</evidence>
<dbReference type="EMBL" id="CAJVPL010016556">
    <property type="protein sequence ID" value="CAG8695923.1"/>
    <property type="molecule type" value="Genomic_DNA"/>
</dbReference>
<name>A0A9N9EY95_9GLOM</name>
<dbReference type="Pfam" id="PF10551">
    <property type="entry name" value="MULE"/>
    <property type="match status" value="1"/>
</dbReference>